<evidence type="ECO:0000313" key="5">
    <source>
        <dbReference type="EMBL" id="SVA54577.1"/>
    </source>
</evidence>
<gene>
    <name evidence="5" type="ORF">METZ01_LOCUS107431</name>
</gene>
<name>A0A381WRM6_9ZZZZ</name>
<evidence type="ECO:0000256" key="1">
    <source>
        <dbReference type="ARBA" id="ARBA00008779"/>
    </source>
</evidence>
<sequence length="513" mass="57259">MSAAPVEFLIHLFFPFSRQGLVGSLPAMRFRFILATVVLVVSVITTQAVRKPNIVYIMSDELAYYELSHMGNPYIKTPNIDRFAAEGIRFTSALAGAPVCAPLRCNLMTGKHAGHASVRANGGGTPLRAGEPTIASMLKGIGYATGGFGKWGCGGRDSTGVPEQHGFDVFYGYYDQVHAHSFYPPYLIRNSEEVKLDGNIGGRSGKTYSHYPIMEEGLKFIRTNKDKPFFCYFPITPPHGMYDIPKDDPAWELYKGEKWINDPGIAQDVKNYAAMVSMVDYNVGQVLDLLRELKLEDDTIVFFTGDNGGQDRFRSGKHPRGFFGPNVNPRTGVEFRGGKGNLYEGGLRIPYLVRWPGKIKAGQVSDLIFYQPDVMPTLAALTGAKAPRDIDGLSFLPTMVGAGEQEKHKMLYWEFGSQTAVRKGRWKAIQTSKNRPWALYDLDRDISETTDQSAKHPELLAEMKRFAAASHEPVRTGVFLDAKRKRHEKDRLAKWGTSRPQPRAKRPRKQPGK</sequence>
<dbReference type="InterPro" id="IPR000917">
    <property type="entry name" value="Sulfatase_N"/>
</dbReference>
<dbReference type="Gene3D" id="3.30.1120.10">
    <property type="match status" value="1"/>
</dbReference>
<dbReference type="SUPFAM" id="SSF53649">
    <property type="entry name" value="Alkaline phosphatase-like"/>
    <property type="match status" value="1"/>
</dbReference>
<dbReference type="PANTHER" id="PTHR42693:SF53">
    <property type="entry name" value="ENDO-4-O-SULFATASE"/>
    <property type="match status" value="1"/>
</dbReference>
<dbReference type="PANTHER" id="PTHR42693">
    <property type="entry name" value="ARYLSULFATASE FAMILY MEMBER"/>
    <property type="match status" value="1"/>
</dbReference>
<dbReference type="CDD" id="cd16145">
    <property type="entry name" value="ARS_like"/>
    <property type="match status" value="1"/>
</dbReference>
<protein>
    <recommendedName>
        <fullName evidence="4">Sulfatase N-terminal domain-containing protein</fullName>
    </recommendedName>
</protein>
<dbReference type="AlphaFoldDB" id="A0A381WRM6"/>
<comment type="similarity">
    <text evidence="1">Belongs to the sulfatase family.</text>
</comment>
<dbReference type="GO" id="GO:0004065">
    <property type="term" value="F:arylsulfatase activity"/>
    <property type="evidence" value="ECO:0007669"/>
    <property type="project" value="TreeGrafter"/>
</dbReference>
<dbReference type="InterPro" id="IPR017850">
    <property type="entry name" value="Alkaline_phosphatase_core_sf"/>
</dbReference>
<dbReference type="Gene3D" id="3.40.720.10">
    <property type="entry name" value="Alkaline Phosphatase, subunit A"/>
    <property type="match status" value="1"/>
</dbReference>
<dbReference type="InterPro" id="IPR050738">
    <property type="entry name" value="Sulfatase"/>
</dbReference>
<organism evidence="5">
    <name type="scientific">marine metagenome</name>
    <dbReference type="NCBI Taxonomy" id="408172"/>
    <lineage>
        <taxon>unclassified sequences</taxon>
        <taxon>metagenomes</taxon>
        <taxon>ecological metagenomes</taxon>
    </lineage>
</organism>
<evidence type="ECO:0000259" key="4">
    <source>
        <dbReference type="Pfam" id="PF00884"/>
    </source>
</evidence>
<feature type="domain" description="Sulfatase N-terminal" evidence="4">
    <location>
        <begin position="52"/>
        <end position="384"/>
    </location>
</feature>
<dbReference type="EMBL" id="UINC01012505">
    <property type="protein sequence ID" value="SVA54577.1"/>
    <property type="molecule type" value="Genomic_DNA"/>
</dbReference>
<evidence type="ECO:0000256" key="2">
    <source>
        <dbReference type="ARBA" id="ARBA00022801"/>
    </source>
</evidence>
<feature type="region of interest" description="Disordered" evidence="3">
    <location>
        <begin position="477"/>
        <end position="513"/>
    </location>
</feature>
<accession>A0A381WRM6</accession>
<evidence type="ECO:0000256" key="3">
    <source>
        <dbReference type="SAM" id="MobiDB-lite"/>
    </source>
</evidence>
<keyword evidence="2" id="KW-0378">Hydrolase</keyword>
<proteinExistence type="inferred from homology"/>
<feature type="compositionally biased region" description="Basic residues" evidence="3">
    <location>
        <begin position="502"/>
        <end position="513"/>
    </location>
</feature>
<reference evidence="5" key="1">
    <citation type="submission" date="2018-05" db="EMBL/GenBank/DDBJ databases">
        <authorList>
            <person name="Lanie J.A."/>
            <person name="Ng W.-L."/>
            <person name="Kazmierczak K.M."/>
            <person name="Andrzejewski T.M."/>
            <person name="Davidsen T.M."/>
            <person name="Wayne K.J."/>
            <person name="Tettelin H."/>
            <person name="Glass J.I."/>
            <person name="Rusch D."/>
            <person name="Podicherti R."/>
            <person name="Tsui H.-C.T."/>
            <person name="Winkler M.E."/>
        </authorList>
    </citation>
    <scope>NUCLEOTIDE SEQUENCE</scope>
</reference>
<dbReference type="Pfam" id="PF00884">
    <property type="entry name" value="Sulfatase"/>
    <property type="match status" value="1"/>
</dbReference>